<dbReference type="Gene3D" id="3.40.710.10">
    <property type="entry name" value="DD-peptidase/beta-lactamase superfamily"/>
    <property type="match status" value="1"/>
</dbReference>
<dbReference type="PROSITE" id="PS50088">
    <property type="entry name" value="ANK_REPEAT"/>
    <property type="match status" value="1"/>
</dbReference>
<dbReference type="PANTHER" id="PTHR12544:SF29">
    <property type="entry name" value="GLUTAMINASE"/>
    <property type="match status" value="1"/>
</dbReference>
<keyword evidence="4" id="KW-0378">Hydrolase</keyword>
<evidence type="ECO:0000256" key="3">
    <source>
        <dbReference type="ARBA" id="ARBA00012918"/>
    </source>
</evidence>
<evidence type="ECO:0000256" key="1">
    <source>
        <dbReference type="ARBA" id="ARBA00011076"/>
    </source>
</evidence>
<dbReference type="GO" id="GO:0006543">
    <property type="term" value="P:L-glutamine catabolic process"/>
    <property type="evidence" value="ECO:0007669"/>
    <property type="project" value="TreeGrafter"/>
</dbReference>
<protein>
    <recommendedName>
        <fullName evidence="3">glutaminase</fullName>
        <ecNumber evidence="3">3.5.1.2</ecNumber>
    </recommendedName>
</protein>
<dbReference type="AlphaFoldDB" id="A0A6C0ACS0"/>
<dbReference type="SMART" id="SM00248">
    <property type="entry name" value="ANK"/>
    <property type="match status" value="1"/>
</dbReference>
<dbReference type="InterPro" id="IPR015868">
    <property type="entry name" value="Glutaminase"/>
</dbReference>
<dbReference type="SUPFAM" id="SSF48403">
    <property type="entry name" value="Ankyrin repeat"/>
    <property type="match status" value="1"/>
</dbReference>
<sequence>MSIEDFIKSTYESLQDDLSGEIETYIESLAKVNPNLFGVSICDINGKLVAEGDSEYPFSFQSCSKPISYCIARNKLSKDEVHRHVGFEPSGAKFNAHILNKDSLPHNPMINAGAIVISHLIKDREKLSTCIDSVLDIYKRMTGRINSYGSIHVDIGVYLSESEKSDRNKSLAYFMKEAGKAFQRDIDDSELKEILDFYYMNCSITVNAKLASILASTLANGGVCPITKETIFSKEVVRDCCKLMQTCGMYDSSGTFFFEVGLPAKSGVSGCVIMVVPGKMGVCVFSPRTDDFGNSIRGVKFCQALKKSGLIETYSKLEKELPEDMLKYRLLHLISSGDLDKIKEFYAENNKKGTPINLSQGDYDDRTPLHIAVTNKHWNIASFLLDQKVDIKIKDVYGKTPIDCCEDDAPIDIVKRLEF</sequence>
<comment type="catalytic activity">
    <reaction evidence="5">
        <text>L-glutamine + H2O = L-glutamate + NH4(+)</text>
        <dbReference type="Rhea" id="RHEA:15889"/>
        <dbReference type="ChEBI" id="CHEBI:15377"/>
        <dbReference type="ChEBI" id="CHEBI:28938"/>
        <dbReference type="ChEBI" id="CHEBI:29985"/>
        <dbReference type="ChEBI" id="CHEBI:58359"/>
        <dbReference type="EC" id="3.5.1.2"/>
    </reaction>
</comment>
<dbReference type="InterPro" id="IPR012338">
    <property type="entry name" value="Beta-lactam/transpept-like"/>
</dbReference>
<dbReference type="Pfam" id="PF04960">
    <property type="entry name" value="Glutaminase"/>
    <property type="match status" value="1"/>
</dbReference>
<accession>A0A6C0ACS0</accession>
<dbReference type="PANTHER" id="PTHR12544">
    <property type="entry name" value="GLUTAMINASE"/>
    <property type="match status" value="1"/>
</dbReference>
<dbReference type="Gene3D" id="1.25.40.20">
    <property type="entry name" value="Ankyrin repeat-containing domain"/>
    <property type="match status" value="1"/>
</dbReference>
<dbReference type="EMBL" id="MN740550">
    <property type="protein sequence ID" value="QHS77494.1"/>
    <property type="molecule type" value="Genomic_DNA"/>
</dbReference>
<dbReference type="GO" id="GO:0006537">
    <property type="term" value="P:glutamate biosynthetic process"/>
    <property type="evidence" value="ECO:0007669"/>
    <property type="project" value="TreeGrafter"/>
</dbReference>
<proteinExistence type="inferred from homology"/>
<comment type="similarity">
    <text evidence="1">Belongs to the glutaminase family.</text>
</comment>
<dbReference type="InterPro" id="IPR002110">
    <property type="entry name" value="Ankyrin_rpt"/>
</dbReference>
<dbReference type="EC" id="3.5.1.2" evidence="3"/>
<organism evidence="6">
    <name type="scientific">viral metagenome</name>
    <dbReference type="NCBI Taxonomy" id="1070528"/>
    <lineage>
        <taxon>unclassified sequences</taxon>
        <taxon>metagenomes</taxon>
        <taxon>organismal metagenomes</taxon>
    </lineage>
</organism>
<reference evidence="6" key="1">
    <citation type="journal article" date="2020" name="Nature">
        <title>Giant virus diversity and host interactions through global metagenomics.</title>
        <authorList>
            <person name="Schulz F."/>
            <person name="Roux S."/>
            <person name="Paez-Espino D."/>
            <person name="Jungbluth S."/>
            <person name="Walsh D.A."/>
            <person name="Denef V.J."/>
            <person name="McMahon K.D."/>
            <person name="Konstantinidis K.T."/>
            <person name="Eloe-Fadrosh E.A."/>
            <person name="Kyrpides N.C."/>
            <person name="Woyke T."/>
        </authorList>
    </citation>
    <scope>NUCLEOTIDE SEQUENCE</scope>
    <source>
        <strain evidence="6">GVMAG-S-1004661-13</strain>
    </source>
</reference>
<dbReference type="HAMAP" id="MF_00313">
    <property type="entry name" value="Glutaminase"/>
    <property type="match status" value="1"/>
</dbReference>
<dbReference type="NCBIfam" id="TIGR03814">
    <property type="entry name" value="Gln_ase"/>
    <property type="match status" value="1"/>
</dbReference>
<evidence type="ECO:0000256" key="5">
    <source>
        <dbReference type="ARBA" id="ARBA00049534"/>
    </source>
</evidence>
<dbReference type="InterPro" id="IPR036770">
    <property type="entry name" value="Ankyrin_rpt-contain_sf"/>
</dbReference>
<dbReference type="PROSITE" id="PS50297">
    <property type="entry name" value="ANK_REP_REGION"/>
    <property type="match status" value="1"/>
</dbReference>
<comment type="subunit">
    <text evidence="2">Homotetramer.</text>
</comment>
<evidence type="ECO:0000256" key="4">
    <source>
        <dbReference type="ARBA" id="ARBA00022801"/>
    </source>
</evidence>
<dbReference type="FunFam" id="3.40.710.10:FF:000005">
    <property type="entry name" value="Glutaminase"/>
    <property type="match status" value="1"/>
</dbReference>
<dbReference type="GO" id="GO:0004359">
    <property type="term" value="F:glutaminase activity"/>
    <property type="evidence" value="ECO:0007669"/>
    <property type="project" value="UniProtKB-EC"/>
</dbReference>
<dbReference type="Pfam" id="PF13857">
    <property type="entry name" value="Ank_5"/>
    <property type="match status" value="1"/>
</dbReference>
<evidence type="ECO:0000256" key="2">
    <source>
        <dbReference type="ARBA" id="ARBA00011881"/>
    </source>
</evidence>
<dbReference type="SUPFAM" id="SSF56601">
    <property type="entry name" value="beta-lactamase/transpeptidase-like"/>
    <property type="match status" value="1"/>
</dbReference>
<evidence type="ECO:0000313" key="6">
    <source>
        <dbReference type="EMBL" id="QHS77494.1"/>
    </source>
</evidence>
<name>A0A6C0ACS0_9ZZZZ</name>